<dbReference type="AlphaFoldDB" id="A0A9K3D656"/>
<organism evidence="2 3">
    <name type="scientific">Kipferlia bialata</name>
    <dbReference type="NCBI Taxonomy" id="797122"/>
    <lineage>
        <taxon>Eukaryota</taxon>
        <taxon>Metamonada</taxon>
        <taxon>Carpediemonas-like organisms</taxon>
        <taxon>Kipferlia</taxon>
    </lineage>
</organism>
<dbReference type="Gene3D" id="3.10.620.30">
    <property type="match status" value="1"/>
</dbReference>
<dbReference type="PANTHER" id="PTHR35249">
    <property type="entry name" value="DYNEIN REGULATORY COMPLEX SUBUNIT 7"/>
    <property type="match status" value="1"/>
</dbReference>
<evidence type="ECO:0000313" key="2">
    <source>
        <dbReference type="EMBL" id="GIQ88390.1"/>
    </source>
</evidence>
<evidence type="ECO:0000256" key="1">
    <source>
        <dbReference type="SAM" id="MobiDB-lite"/>
    </source>
</evidence>
<reference evidence="2 3" key="1">
    <citation type="journal article" date="2018" name="PLoS ONE">
        <title>The draft genome of Kipferlia bialata reveals reductive genome evolution in fornicate parasites.</title>
        <authorList>
            <person name="Tanifuji G."/>
            <person name="Takabayashi S."/>
            <person name="Kume K."/>
            <person name="Takagi M."/>
            <person name="Nakayama T."/>
            <person name="Kamikawa R."/>
            <person name="Inagaki Y."/>
            <person name="Hashimoto T."/>
        </authorList>
    </citation>
    <scope>NUCLEOTIDE SEQUENCE [LARGE SCALE GENOMIC DNA]</scope>
    <source>
        <strain evidence="2">NY0173</strain>
    </source>
</reference>
<evidence type="ECO:0000313" key="3">
    <source>
        <dbReference type="Proteomes" id="UP000265618"/>
    </source>
</evidence>
<dbReference type="InterPro" id="IPR033551">
    <property type="entry name" value="DRC7/lobo"/>
</dbReference>
<sequence length="349" mass="38699">MSSQKQLRIEALDVSSLPPSYSTLSVKEEVILEYIQHFESFLSTAHVDRRKLFIAPLNEGDLPRFVCTTIRPTLTPHKELYNVDTCARFVSDAVSYEPLQDPTNMPDYLVAPATCLEFQAGDSFDMSVLLVSLLAGAGYDAYVVVGYAAQTLTTKDRTHDTVPQSYVDRWHAKLDSVCAADYLGCGTKGEGSLADNEKVAKYLSRRKETKKSKYLTDKRLRKKRLAAGMTDKALEAEIIEDVKADRLANPPKAEGEGEGEASEGEEVQAEAEPEAEAEEEAKLSGIDAEDPLLGRRVHAWVYVAPGRKNPEKTGFFIDAPSGKRYELDSPVFLGLEAVFCQSNYWVNLQ</sequence>
<protein>
    <submittedName>
        <fullName evidence="2">Uncharacterized protein</fullName>
    </submittedName>
</protein>
<keyword evidence="3" id="KW-1185">Reference proteome</keyword>
<dbReference type="GO" id="GO:0031514">
    <property type="term" value="C:motile cilium"/>
    <property type="evidence" value="ECO:0007669"/>
    <property type="project" value="TreeGrafter"/>
</dbReference>
<comment type="caution">
    <text evidence="2">The sequence shown here is derived from an EMBL/GenBank/DDBJ whole genome shotgun (WGS) entry which is preliminary data.</text>
</comment>
<dbReference type="SUPFAM" id="SSF54001">
    <property type="entry name" value="Cysteine proteinases"/>
    <property type="match status" value="1"/>
</dbReference>
<feature type="compositionally biased region" description="Acidic residues" evidence="1">
    <location>
        <begin position="256"/>
        <end position="279"/>
    </location>
</feature>
<gene>
    <name evidence="2" type="ORF">KIPB_010631</name>
</gene>
<dbReference type="GO" id="GO:0048870">
    <property type="term" value="P:cell motility"/>
    <property type="evidence" value="ECO:0007669"/>
    <property type="project" value="TreeGrafter"/>
</dbReference>
<dbReference type="OrthoDB" id="10262874at2759"/>
<dbReference type="InterPro" id="IPR038765">
    <property type="entry name" value="Papain-like_cys_pep_sf"/>
</dbReference>
<dbReference type="Proteomes" id="UP000265618">
    <property type="component" value="Unassembled WGS sequence"/>
</dbReference>
<feature type="non-terminal residue" evidence="2">
    <location>
        <position position="1"/>
    </location>
</feature>
<dbReference type="PANTHER" id="PTHR35249:SF2">
    <property type="entry name" value="DYNEIN REGULATORY COMPLEX SUBUNIT 7"/>
    <property type="match status" value="1"/>
</dbReference>
<dbReference type="EMBL" id="BDIP01004030">
    <property type="protein sequence ID" value="GIQ88390.1"/>
    <property type="molecule type" value="Genomic_DNA"/>
</dbReference>
<proteinExistence type="predicted"/>
<name>A0A9K3D656_9EUKA</name>
<feature type="region of interest" description="Disordered" evidence="1">
    <location>
        <begin position="246"/>
        <end position="287"/>
    </location>
</feature>
<accession>A0A9K3D656</accession>